<reference evidence="1 2" key="1">
    <citation type="submission" date="2024-09" db="EMBL/GenBank/DDBJ databases">
        <title>Chromosome-scale assembly of Riccia fluitans.</title>
        <authorList>
            <person name="Paukszto L."/>
            <person name="Sawicki J."/>
            <person name="Karawczyk K."/>
            <person name="Piernik-Szablinska J."/>
            <person name="Szczecinska M."/>
            <person name="Mazdziarz M."/>
        </authorList>
    </citation>
    <scope>NUCLEOTIDE SEQUENCE [LARGE SCALE GENOMIC DNA]</scope>
    <source>
        <strain evidence="1">Rf_01</strain>
        <tissue evidence="1">Aerial parts of the thallus</tissue>
    </source>
</reference>
<gene>
    <name evidence="1" type="ORF">R1flu_002083</name>
</gene>
<accession>A0ABD1Y534</accession>
<sequence>MAPRSNRNLKTKEVKIPHLTVANKRKMENWDLGGLFAVNWNGIYENLVEELADRKVAIPKYEYRGKP</sequence>
<dbReference type="EMBL" id="JBHFFA010000006">
    <property type="protein sequence ID" value="KAL2621878.1"/>
    <property type="molecule type" value="Genomic_DNA"/>
</dbReference>
<name>A0ABD1Y534_9MARC</name>
<organism evidence="1 2">
    <name type="scientific">Riccia fluitans</name>
    <dbReference type="NCBI Taxonomy" id="41844"/>
    <lineage>
        <taxon>Eukaryota</taxon>
        <taxon>Viridiplantae</taxon>
        <taxon>Streptophyta</taxon>
        <taxon>Embryophyta</taxon>
        <taxon>Marchantiophyta</taxon>
        <taxon>Marchantiopsida</taxon>
        <taxon>Marchantiidae</taxon>
        <taxon>Marchantiales</taxon>
        <taxon>Ricciaceae</taxon>
        <taxon>Riccia</taxon>
    </lineage>
</organism>
<evidence type="ECO:0000313" key="2">
    <source>
        <dbReference type="Proteomes" id="UP001605036"/>
    </source>
</evidence>
<dbReference type="Proteomes" id="UP001605036">
    <property type="component" value="Unassembled WGS sequence"/>
</dbReference>
<evidence type="ECO:0000313" key="1">
    <source>
        <dbReference type="EMBL" id="KAL2621878.1"/>
    </source>
</evidence>
<comment type="caution">
    <text evidence="1">The sequence shown here is derived from an EMBL/GenBank/DDBJ whole genome shotgun (WGS) entry which is preliminary data.</text>
</comment>
<dbReference type="AlphaFoldDB" id="A0ABD1Y534"/>
<proteinExistence type="predicted"/>
<keyword evidence="2" id="KW-1185">Reference proteome</keyword>
<protein>
    <submittedName>
        <fullName evidence="1">Uncharacterized protein</fullName>
    </submittedName>
</protein>